<dbReference type="HOGENOM" id="CLU_010194_1_2_4"/>
<dbReference type="Pfam" id="PF13561">
    <property type="entry name" value="adh_short_C2"/>
    <property type="match status" value="1"/>
</dbReference>
<dbReference type="InterPro" id="IPR050259">
    <property type="entry name" value="SDR"/>
</dbReference>
<dbReference type="Proteomes" id="UP000061603">
    <property type="component" value="Chromosome"/>
</dbReference>
<gene>
    <name evidence="2" type="ORF">PG1C_11290</name>
</gene>
<proteinExistence type="inferred from homology"/>
<dbReference type="Gene3D" id="3.40.50.720">
    <property type="entry name" value="NAD(P)-binding Rossmann-like Domain"/>
    <property type="match status" value="1"/>
</dbReference>
<reference evidence="2 3" key="1">
    <citation type="journal article" date="2015" name="Genome Announc.">
        <title>Complete Genome Sequence of a Novel Bacterium within the Family Rhodocyclaceae That Degrades Polycyclic Aromatic Hydrocarbons.</title>
        <authorList>
            <person name="Singleton D.R."/>
            <person name="Dickey A.N."/>
            <person name="Scholl E.H."/>
            <person name="Wright F.A."/>
            <person name="Aitken M.D."/>
        </authorList>
    </citation>
    <scope>NUCLEOTIDE SEQUENCE [LARGE SCALE GENOMIC DNA]</scope>
    <source>
        <strain evidence="3">PG1-Ca6</strain>
    </source>
</reference>
<protein>
    <recommendedName>
        <fullName evidence="4">3-oxoacyl-ACP reductase</fullName>
    </recommendedName>
</protein>
<sequence length="238" mass="24914">MSEQTKENKVAILTAASQGMGAACARILAARGYHVVLMARSERVIHLAKELGGVGLQGSVTETADLTRLVDLALSTYGCIDAVVNNTGHAASGELLVLSDDDWHAALDLLLLNVVRMSRLVTPVFERQGGGAMVNISTYGAREPSAGYPISSAIRAALSSFTKLYATRYAAAGIRMNNVLPGFIDSFPVDEATCAMIPMARAGRVDEIAETVAFLLSSGSGYITGQDILVEGGLAHAA</sequence>
<keyword evidence="3" id="KW-1185">Reference proteome</keyword>
<accession>A0A0C5JN96</accession>
<dbReference type="PANTHER" id="PTHR42879">
    <property type="entry name" value="3-OXOACYL-(ACYL-CARRIER-PROTEIN) REDUCTASE"/>
    <property type="match status" value="1"/>
</dbReference>
<comment type="similarity">
    <text evidence="1">Belongs to the short-chain dehydrogenases/reductases (SDR) family.</text>
</comment>
<dbReference type="SUPFAM" id="SSF51735">
    <property type="entry name" value="NAD(P)-binding Rossmann-fold domains"/>
    <property type="match status" value="1"/>
</dbReference>
<dbReference type="PROSITE" id="PS51257">
    <property type="entry name" value="PROKAR_LIPOPROTEIN"/>
    <property type="match status" value="1"/>
</dbReference>
<dbReference type="STRING" id="1565605.PG1C_11290"/>
<evidence type="ECO:0000256" key="1">
    <source>
        <dbReference type="ARBA" id="ARBA00006484"/>
    </source>
</evidence>
<dbReference type="KEGG" id="rbu:PG1C_11290"/>
<dbReference type="RefSeq" id="WP_202634903.1">
    <property type="nucleotide sequence ID" value="NZ_CP010554.1"/>
</dbReference>
<name>A0A0C5JN96_9PROT</name>
<dbReference type="PRINTS" id="PR00081">
    <property type="entry name" value="GDHRDH"/>
</dbReference>
<dbReference type="InterPro" id="IPR036291">
    <property type="entry name" value="NAD(P)-bd_dom_sf"/>
</dbReference>
<evidence type="ECO:0000313" key="2">
    <source>
        <dbReference type="EMBL" id="AJP48856.1"/>
    </source>
</evidence>
<dbReference type="PANTHER" id="PTHR42879:SF6">
    <property type="entry name" value="NADPH-DEPENDENT REDUCTASE BACG"/>
    <property type="match status" value="1"/>
</dbReference>
<dbReference type="AlphaFoldDB" id="A0A0C5JN96"/>
<dbReference type="InterPro" id="IPR002347">
    <property type="entry name" value="SDR_fam"/>
</dbReference>
<evidence type="ECO:0000313" key="3">
    <source>
        <dbReference type="Proteomes" id="UP000061603"/>
    </source>
</evidence>
<dbReference type="EMBL" id="CP010554">
    <property type="protein sequence ID" value="AJP48856.1"/>
    <property type="molecule type" value="Genomic_DNA"/>
</dbReference>
<organism evidence="2 3">
    <name type="scientific">Rugosibacter aromaticivorans</name>
    <dbReference type="NCBI Taxonomy" id="1565605"/>
    <lineage>
        <taxon>Bacteria</taxon>
        <taxon>Pseudomonadati</taxon>
        <taxon>Pseudomonadota</taxon>
        <taxon>Betaproteobacteria</taxon>
        <taxon>Nitrosomonadales</taxon>
        <taxon>Sterolibacteriaceae</taxon>
        <taxon>Rugosibacter</taxon>
    </lineage>
</organism>
<evidence type="ECO:0008006" key="4">
    <source>
        <dbReference type="Google" id="ProtNLM"/>
    </source>
</evidence>